<evidence type="ECO:0000259" key="3">
    <source>
        <dbReference type="PROSITE" id="PS50043"/>
    </source>
</evidence>
<keyword evidence="1" id="KW-0238">DNA-binding</keyword>
<evidence type="ECO:0000256" key="2">
    <source>
        <dbReference type="SAM" id="Phobius"/>
    </source>
</evidence>
<dbReference type="CDD" id="cd06170">
    <property type="entry name" value="LuxR_C_like"/>
    <property type="match status" value="1"/>
</dbReference>
<dbReference type="PANTHER" id="PTHR43214">
    <property type="entry name" value="TWO-COMPONENT RESPONSE REGULATOR"/>
    <property type="match status" value="1"/>
</dbReference>
<dbReference type="SMART" id="SM00421">
    <property type="entry name" value="HTH_LUXR"/>
    <property type="match status" value="1"/>
</dbReference>
<dbReference type="EMBL" id="NWUF01000004">
    <property type="protein sequence ID" value="PCE43389.1"/>
    <property type="molecule type" value="Genomic_DNA"/>
</dbReference>
<dbReference type="InterPro" id="IPR016032">
    <property type="entry name" value="Sig_transdc_resp-reg_C-effctor"/>
</dbReference>
<dbReference type="Proteomes" id="UP000218934">
    <property type="component" value="Unassembled WGS sequence"/>
</dbReference>
<keyword evidence="2" id="KW-1133">Transmembrane helix</keyword>
<dbReference type="InterPro" id="IPR013249">
    <property type="entry name" value="RNA_pol_sigma70_r4_t2"/>
</dbReference>
<feature type="transmembrane region" description="Helical" evidence="2">
    <location>
        <begin position="173"/>
        <end position="194"/>
    </location>
</feature>
<dbReference type="OrthoDB" id="7206433at2"/>
<dbReference type="GO" id="GO:0003677">
    <property type="term" value="F:DNA binding"/>
    <property type="evidence" value="ECO:0007669"/>
    <property type="project" value="UniProtKB-KW"/>
</dbReference>
<accession>A0A2A4G0T9</accession>
<dbReference type="GO" id="GO:0016987">
    <property type="term" value="F:sigma factor activity"/>
    <property type="evidence" value="ECO:0007669"/>
    <property type="project" value="InterPro"/>
</dbReference>
<sequence>MLAEASGFTQSRIRDMIGSMESDRIEKLTEAQRVCLRMVLMHLSSKDIARELGISPHTVDQRLRMAIQTLGVANRFEAARILARYESPNAYQPAYQSAVYQSPHVAPPPVHATVGLSDIPGARQGDNGFHGSAVREEQIAFRTPAFVTGSSFVNLPIPTPGRERNDLNIVQRLGWIVMIAIATALAFGGLLAGLDALKRLLQA</sequence>
<organism evidence="4 5">
    <name type="scientific">Rhizorhabdus dicambivorans</name>
    <dbReference type="NCBI Taxonomy" id="1850238"/>
    <lineage>
        <taxon>Bacteria</taxon>
        <taxon>Pseudomonadati</taxon>
        <taxon>Pseudomonadota</taxon>
        <taxon>Alphaproteobacteria</taxon>
        <taxon>Sphingomonadales</taxon>
        <taxon>Sphingomonadaceae</taxon>
        <taxon>Rhizorhabdus</taxon>
    </lineage>
</organism>
<dbReference type="InterPro" id="IPR036388">
    <property type="entry name" value="WH-like_DNA-bd_sf"/>
</dbReference>
<gene>
    <name evidence="4" type="ORF">COO09_05710</name>
</gene>
<dbReference type="KEGG" id="rdi:CMV14_00675"/>
<evidence type="ECO:0000313" key="5">
    <source>
        <dbReference type="Proteomes" id="UP000218934"/>
    </source>
</evidence>
<feature type="domain" description="HTH luxR-type" evidence="3">
    <location>
        <begin position="21"/>
        <end position="86"/>
    </location>
</feature>
<dbReference type="AlphaFoldDB" id="A0A2A4G0T9"/>
<proteinExistence type="predicted"/>
<dbReference type="SUPFAM" id="SSF46894">
    <property type="entry name" value="C-terminal effector domain of the bipartite response regulators"/>
    <property type="match status" value="1"/>
</dbReference>
<keyword evidence="5" id="KW-1185">Reference proteome</keyword>
<dbReference type="InterPro" id="IPR000792">
    <property type="entry name" value="Tscrpt_reg_LuxR_C"/>
</dbReference>
<evidence type="ECO:0000313" key="4">
    <source>
        <dbReference type="EMBL" id="PCE43389.1"/>
    </source>
</evidence>
<keyword evidence="2" id="KW-0472">Membrane</keyword>
<evidence type="ECO:0000256" key="1">
    <source>
        <dbReference type="ARBA" id="ARBA00023125"/>
    </source>
</evidence>
<dbReference type="Gene3D" id="1.10.10.10">
    <property type="entry name" value="Winged helix-like DNA-binding domain superfamily/Winged helix DNA-binding domain"/>
    <property type="match status" value="1"/>
</dbReference>
<comment type="caution">
    <text evidence="4">The sequence shown here is derived from an EMBL/GenBank/DDBJ whole genome shotgun (WGS) entry which is preliminary data.</text>
</comment>
<dbReference type="PROSITE" id="PS50043">
    <property type="entry name" value="HTH_LUXR_2"/>
    <property type="match status" value="1"/>
</dbReference>
<protein>
    <submittedName>
        <fullName evidence="4">LuxR family transcriptional regulator</fullName>
    </submittedName>
</protein>
<name>A0A2A4G0T9_9SPHN</name>
<reference evidence="4 5" key="1">
    <citation type="submission" date="2017-09" db="EMBL/GenBank/DDBJ databases">
        <title>The Catabolism of 3,6-Dichlorosalicylic acid is Initiated by the Cytochrome P450 Monooxygenase DsmABC in Rhizorhabdus dicambivorans Ndbn-20.</title>
        <authorList>
            <person name="Na L."/>
        </authorList>
    </citation>
    <scope>NUCLEOTIDE SEQUENCE [LARGE SCALE GENOMIC DNA]</scope>
    <source>
        <strain evidence="4 5">Ndbn-20m</strain>
    </source>
</reference>
<keyword evidence="2" id="KW-0812">Transmembrane</keyword>
<dbReference type="GO" id="GO:0006352">
    <property type="term" value="P:DNA-templated transcription initiation"/>
    <property type="evidence" value="ECO:0007669"/>
    <property type="project" value="InterPro"/>
</dbReference>
<dbReference type="InterPro" id="IPR039420">
    <property type="entry name" value="WalR-like"/>
</dbReference>
<dbReference type="PANTHER" id="PTHR43214:SF42">
    <property type="entry name" value="TRANSCRIPTIONAL REGULATORY PROTEIN DESR"/>
    <property type="match status" value="1"/>
</dbReference>
<dbReference type="Pfam" id="PF08281">
    <property type="entry name" value="Sigma70_r4_2"/>
    <property type="match status" value="1"/>
</dbReference>